<keyword evidence="3" id="KW-1185">Reference proteome</keyword>
<dbReference type="Proteomes" id="UP001283361">
    <property type="component" value="Unassembled WGS sequence"/>
</dbReference>
<sequence>MKKRSAGTTSKPPESDKVMSDCSMQPLQASSSQGMELIIDRDGSYRRNCLYLQIVQLKHSYTNIIVGLRWELQEKLFIPTDSTAKTFLHKYHSRAEMGVTGETVYTYR</sequence>
<feature type="compositionally biased region" description="Polar residues" evidence="1">
    <location>
        <begin position="1"/>
        <end position="12"/>
    </location>
</feature>
<name>A0AAE1D3W2_9GAST</name>
<comment type="caution">
    <text evidence="2">The sequence shown here is derived from an EMBL/GenBank/DDBJ whole genome shotgun (WGS) entry which is preliminary data.</text>
</comment>
<accession>A0AAE1D3W2</accession>
<evidence type="ECO:0000256" key="1">
    <source>
        <dbReference type="SAM" id="MobiDB-lite"/>
    </source>
</evidence>
<dbReference type="EMBL" id="JAWDGP010005518">
    <property type="protein sequence ID" value="KAK3756419.1"/>
    <property type="molecule type" value="Genomic_DNA"/>
</dbReference>
<feature type="region of interest" description="Disordered" evidence="1">
    <location>
        <begin position="1"/>
        <end position="21"/>
    </location>
</feature>
<evidence type="ECO:0000313" key="2">
    <source>
        <dbReference type="EMBL" id="KAK3756419.1"/>
    </source>
</evidence>
<evidence type="ECO:0000313" key="3">
    <source>
        <dbReference type="Proteomes" id="UP001283361"/>
    </source>
</evidence>
<proteinExistence type="predicted"/>
<gene>
    <name evidence="2" type="ORF">RRG08_029090</name>
</gene>
<organism evidence="2 3">
    <name type="scientific">Elysia crispata</name>
    <name type="common">lettuce slug</name>
    <dbReference type="NCBI Taxonomy" id="231223"/>
    <lineage>
        <taxon>Eukaryota</taxon>
        <taxon>Metazoa</taxon>
        <taxon>Spiralia</taxon>
        <taxon>Lophotrochozoa</taxon>
        <taxon>Mollusca</taxon>
        <taxon>Gastropoda</taxon>
        <taxon>Heterobranchia</taxon>
        <taxon>Euthyneura</taxon>
        <taxon>Panpulmonata</taxon>
        <taxon>Sacoglossa</taxon>
        <taxon>Placobranchoidea</taxon>
        <taxon>Plakobranchidae</taxon>
        <taxon>Elysia</taxon>
    </lineage>
</organism>
<reference evidence="2" key="1">
    <citation type="journal article" date="2023" name="G3 (Bethesda)">
        <title>A reference genome for the long-term kleptoplast-retaining sea slug Elysia crispata morphotype clarki.</title>
        <authorList>
            <person name="Eastman K.E."/>
            <person name="Pendleton A.L."/>
            <person name="Shaikh M.A."/>
            <person name="Suttiyut T."/>
            <person name="Ogas R."/>
            <person name="Tomko P."/>
            <person name="Gavelis G."/>
            <person name="Widhalm J.R."/>
            <person name="Wisecaver J.H."/>
        </authorList>
    </citation>
    <scope>NUCLEOTIDE SEQUENCE</scope>
    <source>
        <strain evidence="2">ECLA1</strain>
    </source>
</reference>
<dbReference type="AlphaFoldDB" id="A0AAE1D3W2"/>
<protein>
    <submittedName>
        <fullName evidence="2">Uncharacterized protein</fullName>
    </submittedName>
</protein>